<accession>A0A562X8W9</accession>
<protein>
    <submittedName>
        <fullName evidence="1">Uncharacterized protein</fullName>
    </submittedName>
</protein>
<name>A0A562X8W9_CAMHY</name>
<dbReference type="Proteomes" id="UP000321812">
    <property type="component" value="Unassembled WGS sequence"/>
</dbReference>
<sequence>MEEKLQQNPPKLSKKKEASKTFKIASRNFIKMCNFAIYDFYAVFILFRKCGAKARSEVC</sequence>
<organism evidence="1 2">
    <name type="scientific">Campylobacter hyointestinalis</name>
    <dbReference type="NCBI Taxonomy" id="198"/>
    <lineage>
        <taxon>Bacteria</taxon>
        <taxon>Pseudomonadati</taxon>
        <taxon>Campylobacterota</taxon>
        <taxon>Epsilonproteobacteria</taxon>
        <taxon>Campylobacterales</taxon>
        <taxon>Campylobacteraceae</taxon>
        <taxon>Campylobacter</taxon>
    </lineage>
</organism>
<evidence type="ECO:0000313" key="1">
    <source>
        <dbReference type="EMBL" id="TWO17953.1"/>
    </source>
</evidence>
<dbReference type="GeneID" id="56509817"/>
<dbReference type="AlphaFoldDB" id="A0A562X8W9"/>
<dbReference type="EMBL" id="VOAP01000031">
    <property type="protein sequence ID" value="TWO17953.1"/>
    <property type="molecule type" value="Genomic_DNA"/>
</dbReference>
<dbReference type="RefSeq" id="WP_063998365.1">
    <property type="nucleotide sequence ID" value="NZ_VOAP01000031.1"/>
</dbReference>
<gene>
    <name evidence="1" type="ORF">YZ82_09665</name>
</gene>
<comment type="caution">
    <text evidence="1">The sequence shown here is derived from an EMBL/GenBank/DDBJ whole genome shotgun (WGS) entry which is preliminary data.</text>
</comment>
<evidence type="ECO:0000313" key="2">
    <source>
        <dbReference type="Proteomes" id="UP000321812"/>
    </source>
</evidence>
<reference evidence="1 2" key="1">
    <citation type="submission" date="2019-07" db="EMBL/GenBank/DDBJ databases">
        <title>Rapid identification of Enteric Bacteria from Whole Genome Sequences (WGS) using Average Nucleotide Identity (ANI).</title>
        <authorList>
            <person name="Lane C."/>
        </authorList>
    </citation>
    <scope>NUCLEOTIDE SEQUENCE [LARGE SCALE GENOMIC DNA]</scope>
    <source>
        <strain evidence="1 2">D2411</strain>
    </source>
</reference>
<proteinExistence type="predicted"/>